<name>A0AAW0TQ24_SCYPA</name>
<reference evidence="1 2" key="1">
    <citation type="submission" date="2023-03" db="EMBL/GenBank/DDBJ databases">
        <title>High-quality genome of Scylla paramamosain provides insights in environmental adaptation.</title>
        <authorList>
            <person name="Zhang L."/>
        </authorList>
    </citation>
    <scope>NUCLEOTIDE SEQUENCE [LARGE SCALE GENOMIC DNA]</scope>
    <source>
        <strain evidence="1">LZ_2023a</strain>
        <tissue evidence="1">Muscle</tissue>
    </source>
</reference>
<evidence type="ECO:0000313" key="2">
    <source>
        <dbReference type="Proteomes" id="UP001487740"/>
    </source>
</evidence>
<protein>
    <submittedName>
        <fullName evidence="1">Uncharacterized protein</fullName>
    </submittedName>
</protein>
<dbReference type="Proteomes" id="UP001487740">
    <property type="component" value="Unassembled WGS sequence"/>
</dbReference>
<accession>A0AAW0TQ24</accession>
<dbReference type="AlphaFoldDB" id="A0AAW0TQ24"/>
<gene>
    <name evidence="1" type="ORF">O3P69_012797</name>
</gene>
<evidence type="ECO:0000313" key="1">
    <source>
        <dbReference type="EMBL" id="KAK8389863.1"/>
    </source>
</evidence>
<proteinExistence type="predicted"/>
<dbReference type="EMBL" id="JARAKH010000026">
    <property type="protein sequence ID" value="KAK8389863.1"/>
    <property type="molecule type" value="Genomic_DNA"/>
</dbReference>
<keyword evidence="2" id="KW-1185">Reference proteome</keyword>
<comment type="caution">
    <text evidence="1">The sequence shown here is derived from an EMBL/GenBank/DDBJ whole genome shotgun (WGS) entry which is preliminary data.</text>
</comment>
<organism evidence="1 2">
    <name type="scientific">Scylla paramamosain</name>
    <name type="common">Mud crab</name>
    <dbReference type="NCBI Taxonomy" id="85552"/>
    <lineage>
        <taxon>Eukaryota</taxon>
        <taxon>Metazoa</taxon>
        <taxon>Ecdysozoa</taxon>
        <taxon>Arthropoda</taxon>
        <taxon>Crustacea</taxon>
        <taxon>Multicrustacea</taxon>
        <taxon>Malacostraca</taxon>
        <taxon>Eumalacostraca</taxon>
        <taxon>Eucarida</taxon>
        <taxon>Decapoda</taxon>
        <taxon>Pleocyemata</taxon>
        <taxon>Brachyura</taxon>
        <taxon>Eubrachyura</taxon>
        <taxon>Portunoidea</taxon>
        <taxon>Portunidae</taxon>
        <taxon>Portuninae</taxon>
        <taxon>Scylla</taxon>
    </lineage>
</organism>
<sequence>MAGRERKGVQSVLNFPCCCRNSELSWTERVCQDAVPSEGAVPGLCGAGTPILMSCVAPLHTAGVCGG</sequence>